<keyword evidence="1" id="KW-0597">Phosphoprotein</keyword>
<dbReference type="Gene3D" id="2.40.50.1020">
    <property type="entry name" value="LytTr DNA-binding domain"/>
    <property type="match status" value="1"/>
</dbReference>
<dbReference type="SUPFAM" id="SSF52172">
    <property type="entry name" value="CheY-like"/>
    <property type="match status" value="1"/>
</dbReference>
<dbReference type="EMBL" id="AP018694">
    <property type="protein sequence ID" value="BBE16448.1"/>
    <property type="molecule type" value="Genomic_DNA"/>
</dbReference>
<dbReference type="InterPro" id="IPR046947">
    <property type="entry name" value="LytR-like"/>
</dbReference>
<protein>
    <submittedName>
        <fullName evidence="4">Two-component system response regulator</fullName>
    </submittedName>
</protein>
<dbReference type="InterPro" id="IPR001789">
    <property type="entry name" value="Sig_transdc_resp-reg_receiver"/>
</dbReference>
<dbReference type="Gene3D" id="3.40.50.2300">
    <property type="match status" value="1"/>
</dbReference>
<gene>
    <name evidence="4" type="ORF">AQPE_0586</name>
</gene>
<evidence type="ECO:0000313" key="4">
    <source>
        <dbReference type="EMBL" id="BBE16448.1"/>
    </source>
</evidence>
<accession>A0A5K7S4F9</accession>
<dbReference type="KEGG" id="anf:AQPE_0586"/>
<keyword evidence="5" id="KW-1185">Reference proteome</keyword>
<sequence length="240" mass="27540">MNCIAIDDEPLALDLLKDYIEKIPFLELERTFTNPIEALGYLQENKVDLVFLDVELPYLSGIEFVKCLQSKPLIIFTTAYEKYALAGYDLEITDYLVKPIVFDRFLRAVNKAYCINKQSKKGNERIAALPEKESQSEFIMVKTGYSTININLNDILYVEGLKDYIKIHLTGKTVLTLNSLKKLQEMLPESRFVRVHRSFIVSLPKIDSIQRSRIVIGKTFVPVGENYKNAFKDMIASINL</sequence>
<dbReference type="SMART" id="SM00850">
    <property type="entry name" value="LytTR"/>
    <property type="match status" value="1"/>
</dbReference>
<dbReference type="RefSeq" id="WP_318349526.1">
    <property type="nucleotide sequence ID" value="NZ_AP018694.1"/>
</dbReference>
<feature type="domain" description="HTH LytTR-type" evidence="3">
    <location>
        <begin position="139"/>
        <end position="237"/>
    </location>
</feature>
<dbReference type="SMART" id="SM00448">
    <property type="entry name" value="REC"/>
    <property type="match status" value="1"/>
</dbReference>
<dbReference type="PROSITE" id="PS50930">
    <property type="entry name" value="HTH_LYTTR"/>
    <property type="match status" value="1"/>
</dbReference>
<proteinExistence type="predicted"/>
<dbReference type="InterPro" id="IPR011006">
    <property type="entry name" value="CheY-like_superfamily"/>
</dbReference>
<name>A0A5K7S4F9_9BACT</name>
<evidence type="ECO:0000313" key="5">
    <source>
        <dbReference type="Proteomes" id="UP001193389"/>
    </source>
</evidence>
<dbReference type="Pfam" id="PF00072">
    <property type="entry name" value="Response_reg"/>
    <property type="match status" value="1"/>
</dbReference>
<dbReference type="PROSITE" id="PS50110">
    <property type="entry name" value="RESPONSE_REGULATORY"/>
    <property type="match status" value="1"/>
</dbReference>
<feature type="domain" description="Response regulatory" evidence="2">
    <location>
        <begin position="2"/>
        <end position="113"/>
    </location>
</feature>
<organism evidence="4 5">
    <name type="scientific">Aquipluma nitroreducens</name>
    <dbReference type="NCBI Taxonomy" id="2010828"/>
    <lineage>
        <taxon>Bacteria</taxon>
        <taxon>Pseudomonadati</taxon>
        <taxon>Bacteroidota</taxon>
        <taxon>Bacteroidia</taxon>
        <taxon>Marinilabiliales</taxon>
        <taxon>Prolixibacteraceae</taxon>
        <taxon>Aquipluma</taxon>
    </lineage>
</organism>
<dbReference type="GO" id="GO:0000156">
    <property type="term" value="F:phosphorelay response regulator activity"/>
    <property type="evidence" value="ECO:0007669"/>
    <property type="project" value="InterPro"/>
</dbReference>
<dbReference type="GO" id="GO:0003677">
    <property type="term" value="F:DNA binding"/>
    <property type="evidence" value="ECO:0007669"/>
    <property type="project" value="InterPro"/>
</dbReference>
<feature type="modified residue" description="4-aspartylphosphate" evidence="1">
    <location>
        <position position="53"/>
    </location>
</feature>
<evidence type="ECO:0000256" key="1">
    <source>
        <dbReference type="PROSITE-ProRule" id="PRU00169"/>
    </source>
</evidence>
<evidence type="ECO:0000259" key="3">
    <source>
        <dbReference type="PROSITE" id="PS50930"/>
    </source>
</evidence>
<dbReference type="AlphaFoldDB" id="A0A5K7S4F9"/>
<dbReference type="PANTHER" id="PTHR37299:SF1">
    <property type="entry name" value="STAGE 0 SPORULATION PROTEIN A HOMOLOG"/>
    <property type="match status" value="1"/>
</dbReference>
<dbReference type="Proteomes" id="UP001193389">
    <property type="component" value="Chromosome"/>
</dbReference>
<reference evidence="4" key="1">
    <citation type="journal article" date="2020" name="Int. J. Syst. Evol. Microbiol.">
        <title>Aquipluma nitroreducens gen. nov. sp. nov., a novel facultatively anaerobic bacterium isolated from a freshwater lake.</title>
        <authorList>
            <person name="Watanabe M."/>
            <person name="Kojima H."/>
            <person name="Fukui M."/>
        </authorList>
    </citation>
    <scope>NUCLEOTIDE SEQUENCE</scope>
    <source>
        <strain evidence="4">MeG22</strain>
    </source>
</reference>
<dbReference type="PANTHER" id="PTHR37299">
    <property type="entry name" value="TRANSCRIPTIONAL REGULATOR-RELATED"/>
    <property type="match status" value="1"/>
</dbReference>
<dbReference type="Pfam" id="PF04397">
    <property type="entry name" value="LytTR"/>
    <property type="match status" value="1"/>
</dbReference>
<evidence type="ECO:0000259" key="2">
    <source>
        <dbReference type="PROSITE" id="PS50110"/>
    </source>
</evidence>
<dbReference type="InterPro" id="IPR007492">
    <property type="entry name" value="LytTR_DNA-bd_dom"/>
</dbReference>